<sequence length="109" mass="12467">MIGTVCNCDSCILRVPPGFHTPTLTRNRTTHEVLPRFLVHRPFVPPSVFPSFLLLLFFCLLCLHVLSTIFGFYRWTTIDSPVIFLINPLTSREQLQAERDTGIPPLLSR</sequence>
<name>A0ABR3XG50_9PEZI</name>
<keyword evidence="3" id="KW-1185">Reference proteome</keyword>
<gene>
    <name evidence="2" type="ORF">VTK73DRAFT_10352</name>
</gene>
<feature type="transmembrane region" description="Helical" evidence="1">
    <location>
        <begin position="52"/>
        <end position="73"/>
    </location>
</feature>
<organism evidence="2 3">
    <name type="scientific">Phialemonium thermophilum</name>
    <dbReference type="NCBI Taxonomy" id="223376"/>
    <lineage>
        <taxon>Eukaryota</taxon>
        <taxon>Fungi</taxon>
        <taxon>Dikarya</taxon>
        <taxon>Ascomycota</taxon>
        <taxon>Pezizomycotina</taxon>
        <taxon>Sordariomycetes</taxon>
        <taxon>Sordariomycetidae</taxon>
        <taxon>Cephalothecales</taxon>
        <taxon>Cephalothecaceae</taxon>
        <taxon>Phialemonium</taxon>
    </lineage>
</organism>
<comment type="caution">
    <text evidence="2">The sequence shown here is derived from an EMBL/GenBank/DDBJ whole genome shotgun (WGS) entry which is preliminary data.</text>
</comment>
<evidence type="ECO:0000256" key="1">
    <source>
        <dbReference type="SAM" id="Phobius"/>
    </source>
</evidence>
<keyword evidence="1" id="KW-1133">Transmembrane helix</keyword>
<evidence type="ECO:0000313" key="2">
    <source>
        <dbReference type="EMBL" id="KAL1874926.1"/>
    </source>
</evidence>
<dbReference type="Proteomes" id="UP001586593">
    <property type="component" value="Unassembled WGS sequence"/>
</dbReference>
<proteinExistence type="predicted"/>
<protein>
    <submittedName>
        <fullName evidence="2">Uncharacterized protein</fullName>
    </submittedName>
</protein>
<accession>A0ABR3XG50</accession>
<keyword evidence="1" id="KW-0812">Transmembrane</keyword>
<reference evidence="2 3" key="1">
    <citation type="journal article" date="2024" name="Commun. Biol.">
        <title>Comparative genomic analysis of thermophilic fungi reveals convergent evolutionary adaptations and gene losses.</title>
        <authorList>
            <person name="Steindorff A.S."/>
            <person name="Aguilar-Pontes M.V."/>
            <person name="Robinson A.J."/>
            <person name="Andreopoulos B."/>
            <person name="LaButti K."/>
            <person name="Kuo A."/>
            <person name="Mondo S."/>
            <person name="Riley R."/>
            <person name="Otillar R."/>
            <person name="Haridas S."/>
            <person name="Lipzen A."/>
            <person name="Grimwood J."/>
            <person name="Schmutz J."/>
            <person name="Clum A."/>
            <person name="Reid I.D."/>
            <person name="Moisan M.C."/>
            <person name="Butler G."/>
            <person name="Nguyen T.T.M."/>
            <person name="Dewar K."/>
            <person name="Conant G."/>
            <person name="Drula E."/>
            <person name="Henrissat B."/>
            <person name="Hansel C."/>
            <person name="Singer S."/>
            <person name="Hutchinson M.I."/>
            <person name="de Vries R.P."/>
            <person name="Natvig D.O."/>
            <person name="Powell A.J."/>
            <person name="Tsang A."/>
            <person name="Grigoriev I.V."/>
        </authorList>
    </citation>
    <scope>NUCLEOTIDE SEQUENCE [LARGE SCALE GENOMIC DNA]</scope>
    <source>
        <strain evidence="2 3">ATCC 24622</strain>
    </source>
</reference>
<dbReference type="EMBL" id="JAZHXJ010000098">
    <property type="protein sequence ID" value="KAL1874926.1"/>
    <property type="molecule type" value="Genomic_DNA"/>
</dbReference>
<evidence type="ECO:0000313" key="3">
    <source>
        <dbReference type="Proteomes" id="UP001586593"/>
    </source>
</evidence>
<keyword evidence="1" id="KW-0472">Membrane</keyword>